<dbReference type="Proteomes" id="UP000188586">
    <property type="component" value="Unassembled WGS sequence"/>
</dbReference>
<proteinExistence type="predicted"/>
<evidence type="ECO:0000313" key="2">
    <source>
        <dbReference type="Proteomes" id="UP000188586"/>
    </source>
</evidence>
<dbReference type="AlphaFoldDB" id="A0A1V3SVR9"/>
<sequence>MDSKPVGPSDQQPIKRIIVRKIRELSTDCIPLSISEERIAFSRQKTRTGIAPKGVYRYKSHSQANADMEKWISESIQRFENSKAQSINFHDLVVDRVKDSEINES</sequence>
<evidence type="ECO:0000313" key="1">
    <source>
        <dbReference type="EMBL" id="OOH72919.1"/>
    </source>
</evidence>
<protein>
    <submittedName>
        <fullName evidence="1">Uncharacterized protein</fullName>
    </submittedName>
</protein>
<dbReference type="RefSeq" id="WP_077304037.1">
    <property type="nucleotide sequence ID" value="NZ_MPOJ01000010.1"/>
</dbReference>
<name>A0A1V3SVR9_9BACT</name>
<comment type="caution">
    <text evidence="1">The sequence shown here is derived from an EMBL/GenBank/DDBJ whole genome shotgun (WGS) entry which is preliminary data.</text>
</comment>
<dbReference type="EMBL" id="MPOJ01000010">
    <property type="protein sequence ID" value="OOH72919.1"/>
    <property type="molecule type" value="Genomic_DNA"/>
</dbReference>
<reference evidence="1 2" key="1">
    <citation type="submission" date="2016-11" db="EMBL/GenBank/DDBJ databases">
        <title>Comparative genomics of co-occurring bacteria in distinct bioleaching systems unravels niche-specific adaptation.</title>
        <authorList>
            <person name="Zhang X."/>
            <person name="Liu X."/>
            <person name="Yin H."/>
        </authorList>
    </citation>
    <scope>NUCLEOTIDE SEQUENCE [LARGE SCALE GENOMIC DNA]</scope>
    <source>
        <strain evidence="1 2">DX</strain>
    </source>
</reference>
<gene>
    <name evidence="1" type="ORF">BOX24_05930</name>
</gene>
<organism evidence="1 2">
    <name type="scientific">Leptospirillum ferriphilum</name>
    <dbReference type="NCBI Taxonomy" id="178606"/>
    <lineage>
        <taxon>Bacteria</taxon>
        <taxon>Pseudomonadati</taxon>
        <taxon>Nitrospirota</taxon>
        <taxon>Nitrospiria</taxon>
        <taxon>Nitrospirales</taxon>
        <taxon>Nitrospiraceae</taxon>
        <taxon>Leptospirillum</taxon>
    </lineage>
</organism>
<accession>A0A1V3SVR9</accession>